<dbReference type="EMBL" id="JACERN010000007">
    <property type="protein sequence ID" value="MBA4707314.1"/>
    <property type="molecule type" value="Genomic_DNA"/>
</dbReference>
<proteinExistence type="predicted"/>
<feature type="compositionally biased region" description="Basic residues" evidence="1">
    <location>
        <begin position="83"/>
        <end position="109"/>
    </location>
</feature>
<accession>A0A838Y956</accession>
<keyword evidence="3" id="KW-1185">Reference proteome</keyword>
<sequence length="154" mass="16618">MLVLPPCIHVHQARWPTIKGPDFTMNHSFIRTALLLGALLLGGFAHAETEDIPLPGDVPSAPLKSAKKPMHHAPASQANTANAHRKASKPSSRKHHAAGRGQHRQHGKHATAATHKPASKVTAGKKNAAKSAHHKSSKNNKLAKKPIKKHKKMH</sequence>
<protein>
    <submittedName>
        <fullName evidence="2">Uncharacterized protein</fullName>
    </submittedName>
</protein>
<evidence type="ECO:0000256" key="1">
    <source>
        <dbReference type="SAM" id="MobiDB-lite"/>
    </source>
</evidence>
<dbReference type="Proteomes" id="UP000545606">
    <property type="component" value="Unassembled WGS sequence"/>
</dbReference>
<gene>
    <name evidence="2" type="ORF">H2Z84_02765</name>
</gene>
<comment type="caution">
    <text evidence="2">The sequence shown here is derived from an EMBL/GenBank/DDBJ whole genome shotgun (WGS) entry which is preliminary data.</text>
</comment>
<evidence type="ECO:0000313" key="3">
    <source>
        <dbReference type="Proteomes" id="UP000545606"/>
    </source>
</evidence>
<dbReference type="AlphaFoldDB" id="A0A838Y956"/>
<dbReference type="RefSeq" id="WP_181834635.1">
    <property type="nucleotide sequence ID" value="NZ_JACERN010000007.1"/>
</dbReference>
<name>A0A838Y956_9NEIS</name>
<feature type="compositionally biased region" description="Basic residues" evidence="1">
    <location>
        <begin position="127"/>
        <end position="154"/>
    </location>
</feature>
<feature type="region of interest" description="Disordered" evidence="1">
    <location>
        <begin position="51"/>
        <end position="154"/>
    </location>
</feature>
<evidence type="ECO:0000313" key="2">
    <source>
        <dbReference type="EMBL" id="MBA4707314.1"/>
    </source>
</evidence>
<reference evidence="2 3" key="1">
    <citation type="submission" date="2020-07" db="EMBL/GenBank/DDBJ databases">
        <title>Draft genome sequence of violacein-producing bacteria and related species.</title>
        <authorList>
            <person name="Wilson H.S."/>
            <person name="De Leon M.E."/>
        </authorList>
    </citation>
    <scope>NUCLEOTIDE SEQUENCE [LARGE SCALE GENOMIC DNA]</scope>
    <source>
        <strain evidence="2 3">HSC-21Su07</strain>
    </source>
</reference>
<organism evidence="2 3">
    <name type="scientific">Aquitalea aquatica</name>
    <dbReference type="NCBI Taxonomy" id="3044273"/>
    <lineage>
        <taxon>Bacteria</taxon>
        <taxon>Pseudomonadati</taxon>
        <taxon>Pseudomonadota</taxon>
        <taxon>Betaproteobacteria</taxon>
        <taxon>Neisseriales</taxon>
        <taxon>Chromobacteriaceae</taxon>
        <taxon>Aquitalea</taxon>
    </lineage>
</organism>